<evidence type="ECO:0000256" key="1">
    <source>
        <dbReference type="ARBA" id="ARBA00004613"/>
    </source>
</evidence>
<feature type="signal peptide" evidence="4">
    <location>
        <begin position="1"/>
        <end position="23"/>
    </location>
</feature>
<keyword evidence="2" id="KW-0964">Secreted</keyword>
<reference evidence="5 6" key="1">
    <citation type="journal article" date="2022" name="Nat. Ecol. Evol.">
        <title>A masculinizing supergene underlies an exaggerated male reproductive morph in a spider.</title>
        <authorList>
            <person name="Hendrickx F."/>
            <person name="De Corte Z."/>
            <person name="Sonet G."/>
            <person name="Van Belleghem S.M."/>
            <person name="Kostlbacher S."/>
            <person name="Vangestel C."/>
        </authorList>
    </citation>
    <scope>NUCLEOTIDE SEQUENCE [LARGE SCALE GENOMIC DNA]</scope>
    <source>
        <strain evidence="5">W744_W776</strain>
    </source>
</reference>
<dbReference type="InterPro" id="IPR019553">
    <property type="entry name" value="Spider_toxin_CSTX_knottin"/>
</dbReference>
<organism evidence="5 6">
    <name type="scientific">Oedothorax gibbosus</name>
    <dbReference type="NCBI Taxonomy" id="931172"/>
    <lineage>
        <taxon>Eukaryota</taxon>
        <taxon>Metazoa</taxon>
        <taxon>Ecdysozoa</taxon>
        <taxon>Arthropoda</taxon>
        <taxon>Chelicerata</taxon>
        <taxon>Arachnida</taxon>
        <taxon>Araneae</taxon>
        <taxon>Araneomorphae</taxon>
        <taxon>Entelegynae</taxon>
        <taxon>Araneoidea</taxon>
        <taxon>Linyphiidae</taxon>
        <taxon>Erigoninae</taxon>
        <taxon>Oedothorax</taxon>
    </lineage>
</organism>
<evidence type="ECO:0000256" key="3">
    <source>
        <dbReference type="ARBA" id="ARBA00023157"/>
    </source>
</evidence>
<name>A0AAV6USV8_9ARAC</name>
<keyword evidence="4" id="KW-0732">Signal</keyword>
<dbReference type="InterPro" id="IPR011142">
    <property type="entry name" value="Spider_toxin_CSTX_Knottin_CS"/>
</dbReference>
<dbReference type="Proteomes" id="UP000827092">
    <property type="component" value="Unassembled WGS sequence"/>
</dbReference>
<protein>
    <submittedName>
        <fullName evidence="5">Uncharacterized protein</fullName>
    </submittedName>
</protein>
<sequence length="118" mass="13811">MESKIIGIFFLVVFSILVSLSSSESNDEEFSSLSKFLEDQRSEFELQEETRDEPQCIAKHHECTHHKDGCCEGKMFKYKCNCYDIEDDEGNKKERCACETPFHHKMAEIGMKVWNKIF</sequence>
<dbReference type="Pfam" id="PF10530">
    <property type="entry name" value="Toxin_35"/>
    <property type="match status" value="1"/>
</dbReference>
<proteinExistence type="predicted"/>
<dbReference type="GO" id="GO:0090729">
    <property type="term" value="F:toxin activity"/>
    <property type="evidence" value="ECO:0007669"/>
    <property type="project" value="InterPro"/>
</dbReference>
<dbReference type="PROSITE" id="PS60029">
    <property type="entry name" value="SPIDER_CSTX"/>
    <property type="match status" value="1"/>
</dbReference>
<evidence type="ECO:0000313" key="5">
    <source>
        <dbReference type="EMBL" id="KAG8187477.1"/>
    </source>
</evidence>
<keyword evidence="6" id="KW-1185">Reference proteome</keyword>
<dbReference type="GO" id="GO:0005576">
    <property type="term" value="C:extracellular region"/>
    <property type="evidence" value="ECO:0007669"/>
    <property type="project" value="UniProtKB-SubCell"/>
</dbReference>
<feature type="chain" id="PRO_5043608181" evidence="4">
    <location>
        <begin position="24"/>
        <end position="118"/>
    </location>
</feature>
<keyword evidence="3" id="KW-1015">Disulfide bond</keyword>
<dbReference type="AlphaFoldDB" id="A0AAV6USV8"/>
<evidence type="ECO:0000256" key="4">
    <source>
        <dbReference type="SAM" id="SignalP"/>
    </source>
</evidence>
<gene>
    <name evidence="5" type="ORF">JTE90_009545</name>
</gene>
<evidence type="ECO:0000313" key="6">
    <source>
        <dbReference type="Proteomes" id="UP000827092"/>
    </source>
</evidence>
<accession>A0AAV6USV8</accession>
<comment type="subcellular location">
    <subcellularLocation>
        <location evidence="1">Secreted</location>
    </subcellularLocation>
</comment>
<dbReference type="EMBL" id="JAFNEN010000272">
    <property type="protein sequence ID" value="KAG8187477.1"/>
    <property type="molecule type" value="Genomic_DNA"/>
</dbReference>
<comment type="caution">
    <text evidence="5">The sequence shown here is derived from an EMBL/GenBank/DDBJ whole genome shotgun (WGS) entry which is preliminary data.</text>
</comment>
<evidence type="ECO:0000256" key="2">
    <source>
        <dbReference type="ARBA" id="ARBA00022525"/>
    </source>
</evidence>